<dbReference type="InParanoid" id="A0A0N1IKJ1"/>
<protein>
    <submittedName>
        <fullName evidence="1">Hemicentin-1</fullName>
    </submittedName>
</protein>
<proteinExistence type="predicted"/>
<organism evidence="1 2">
    <name type="scientific">Papilio machaon</name>
    <name type="common">Old World swallowtail butterfly</name>
    <dbReference type="NCBI Taxonomy" id="76193"/>
    <lineage>
        <taxon>Eukaryota</taxon>
        <taxon>Metazoa</taxon>
        <taxon>Ecdysozoa</taxon>
        <taxon>Arthropoda</taxon>
        <taxon>Hexapoda</taxon>
        <taxon>Insecta</taxon>
        <taxon>Pterygota</taxon>
        <taxon>Neoptera</taxon>
        <taxon>Endopterygota</taxon>
        <taxon>Lepidoptera</taxon>
        <taxon>Glossata</taxon>
        <taxon>Ditrysia</taxon>
        <taxon>Papilionoidea</taxon>
        <taxon>Papilionidae</taxon>
        <taxon>Papilioninae</taxon>
        <taxon>Papilio</taxon>
    </lineage>
</organism>
<dbReference type="AlphaFoldDB" id="A0A0N1IKJ1"/>
<comment type="caution">
    <text evidence="1">The sequence shown here is derived from an EMBL/GenBank/DDBJ whole genome shotgun (WGS) entry which is preliminary data.</text>
</comment>
<sequence>MQADTVRLKSGSLGNVVEAQFVSEAGGHLIRAVGSVVGVDGLGSGNHTANVGSESDTSVVITGVTNVNFQHGFSVFKPRSINTTVTRPILGKPSYLAIELSTKAKDFKLDEVELLDMNDNVISVWPLKEVATNFYVAEQQLPPTTMFRVAVSKLETISKGMVVI</sequence>
<reference evidence="1 2" key="1">
    <citation type="journal article" date="2015" name="Nat. Commun.">
        <title>Outbred genome sequencing and CRISPR/Cas9 gene editing in butterflies.</title>
        <authorList>
            <person name="Li X."/>
            <person name="Fan D."/>
            <person name="Zhang W."/>
            <person name="Liu G."/>
            <person name="Zhang L."/>
            <person name="Zhao L."/>
            <person name="Fang X."/>
            <person name="Chen L."/>
            <person name="Dong Y."/>
            <person name="Chen Y."/>
            <person name="Ding Y."/>
            <person name="Zhao R."/>
            <person name="Feng M."/>
            <person name="Zhu Y."/>
            <person name="Feng Y."/>
            <person name="Jiang X."/>
            <person name="Zhu D."/>
            <person name="Xiang H."/>
            <person name="Feng X."/>
            <person name="Li S."/>
            <person name="Wang J."/>
            <person name="Zhang G."/>
            <person name="Kronforst M.R."/>
            <person name="Wang W."/>
        </authorList>
    </citation>
    <scope>NUCLEOTIDE SEQUENCE [LARGE SCALE GENOMIC DNA]</scope>
    <source>
        <strain evidence="1">Ya'a_city_454_Pm</strain>
        <tissue evidence="1">Whole body</tissue>
    </source>
</reference>
<keyword evidence="2" id="KW-1185">Reference proteome</keyword>
<evidence type="ECO:0000313" key="2">
    <source>
        <dbReference type="Proteomes" id="UP000053240"/>
    </source>
</evidence>
<dbReference type="Proteomes" id="UP000053240">
    <property type="component" value="Unassembled WGS sequence"/>
</dbReference>
<name>A0A0N1IKJ1_PAPMA</name>
<gene>
    <name evidence="1" type="ORF">RR48_00366</name>
</gene>
<dbReference type="EMBL" id="LADJ01005728">
    <property type="protein sequence ID" value="KPJ20888.1"/>
    <property type="molecule type" value="Genomic_DNA"/>
</dbReference>
<evidence type="ECO:0000313" key="1">
    <source>
        <dbReference type="EMBL" id="KPJ20888.1"/>
    </source>
</evidence>
<accession>A0A0N1IKJ1</accession>
<dbReference type="STRING" id="76193.A0A0N1IKJ1"/>